<dbReference type="OrthoDB" id="3632723at2"/>
<organism evidence="1 2">
    <name type="scientific">Herbihabitans rhizosphaerae</name>
    <dbReference type="NCBI Taxonomy" id="1872711"/>
    <lineage>
        <taxon>Bacteria</taxon>
        <taxon>Bacillati</taxon>
        <taxon>Actinomycetota</taxon>
        <taxon>Actinomycetes</taxon>
        <taxon>Pseudonocardiales</taxon>
        <taxon>Pseudonocardiaceae</taxon>
        <taxon>Herbihabitans</taxon>
    </lineage>
</organism>
<evidence type="ECO:0000313" key="2">
    <source>
        <dbReference type="Proteomes" id="UP000294257"/>
    </source>
</evidence>
<name>A0A4Q7KL70_9PSEU</name>
<reference evidence="1 2" key="1">
    <citation type="submission" date="2019-02" db="EMBL/GenBank/DDBJ databases">
        <title>Genomic Encyclopedia of Type Strains, Phase IV (KMG-IV): sequencing the most valuable type-strain genomes for metagenomic binning, comparative biology and taxonomic classification.</title>
        <authorList>
            <person name="Goeker M."/>
        </authorList>
    </citation>
    <scope>NUCLEOTIDE SEQUENCE [LARGE SCALE GENOMIC DNA]</scope>
    <source>
        <strain evidence="1 2">DSM 101727</strain>
    </source>
</reference>
<dbReference type="EMBL" id="SGWQ01000006">
    <property type="protein sequence ID" value="RZS36974.1"/>
    <property type="molecule type" value="Genomic_DNA"/>
</dbReference>
<dbReference type="Proteomes" id="UP000294257">
    <property type="component" value="Unassembled WGS sequence"/>
</dbReference>
<comment type="caution">
    <text evidence="1">The sequence shown here is derived from an EMBL/GenBank/DDBJ whole genome shotgun (WGS) entry which is preliminary data.</text>
</comment>
<accession>A0A4Q7KL70</accession>
<gene>
    <name evidence="1" type="ORF">EV193_106209</name>
</gene>
<keyword evidence="2" id="KW-1185">Reference proteome</keyword>
<dbReference type="RefSeq" id="WP_130345586.1">
    <property type="nucleotide sequence ID" value="NZ_SGWQ01000006.1"/>
</dbReference>
<sequence>MTDWDDVDRWLEELRRRHWTLYLFGERHAPTMIAAEYGWPTCTDVLVMSGHDRAVAYRAPVTQDVHSPSWVHWWYASSAAWTLRAVLTLDPPNGRLLTHIEAAPPICHVPDDRRPLIIRPT</sequence>
<protein>
    <submittedName>
        <fullName evidence="1">Uncharacterized protein</fullName>
    </submittedName>
</protein>
<evidence type="ECO:0000313" key="1">
    <source>
        <dbReference type="EMBL" id="RZS36974.1"/>
    </source>
</evidence>
<proteinExistence type="predicted"/>
<dbReference type="AlphaFoldDB" id="A0A4Q7KL70"/>